<dbReference type="PhylomeDB" id="A7TDZ1"/>
<dbReference type="STRING" id="436907.A7TDZ1"/>
<dbReference type="PANTHER" id="PTHR28289">
    <property type="entry name" value="DASH COMPLEX SUBUNIT HSK3"/>
    <property type="match status" value="1"/>
</dbReference>
<dbReference type="InterPro" id="IPR013183">
    <property type="entry name" value="Hsk3-like"/>
</dbReference>
<dbReference type="OMA" id="QCNKNIV"/>
<evidence type="ECO:0000313" key="1">
    <source>
        <dbReference type="EMBL" id="EDO19611.1"/>
    </source>
</evidence>
<name>A7TDZ1_VANPO</name>
<protein>
    <recommendedName>
        <fullName evidence="3">DASH complex subunit HSK3</fullName>
    </recommendedName>
</protein>
<dbReference type="EMBL" id="DS480378">
    <property type="protein sequence ID" value="EDO19611.1"/>
    <property type="molecule type" value="Genomic_DNA"/>
</dbReference>
<evidence type="ECO:0008006" key="3">
    <source>
        <dbReference type="Google" id="ProtNLM"/>
    </source>
</evidence>
<dbReference type="InParanoid" id="A7TDZ1"/>
<gene>
    <name evidence="1" type="ORF">Kpol_1018p149</name>
</gene>
<dbReference type="AlphaFoldDB" id="A7TDZ1"/>
<evidence type="ECO:0000313" key="2">
    <source>
        <dbReference type="Proteomes" id="UP000000267"/>
    </source>
</evidence>
<proteinExistence type="predicted"/>
<organism evidence="2">
    <name type="scientific">Vanderwaltozyma polyspora (strain ATCC 22028 / DSM 70294 / BCRC 21397 / CBS 2163 / NBRC 10782 / NRRL Y-8283 / UCD 57-17)</name>
    <name type="common">Kluyveromyces polysporus</name>
    <dbReference type="NCBI Taxonomy" id="436907"/>
    <lineage>
        <taxon>Eukaryota</taxon>
        <taxon>Fungi</taxon>
        <taxon>Dikarya</taxon>
        <taxon>Ascomycota</taxon>
        <taxon>Saccharomycotina</taxon>
        <taxon>Saccharomycetes</taxon>
        <taxon>Saccharomycetales</taxon>
        <taxon>Saccharomycetaceae</taxon>
        <taxon>Vanderwaltozyma</taxon>
    </lineage>
</organism>
<dbReference type="FunCoup" id="A7TDZ1">
    <property type="interactions" value="44"/>
</dbReference>
<dbReference type="GO" id="GO:0042729">
    <property type="term" value="C:DASH complex"/>
    <property type="evidence" value="ECO:0007669"/>
    <property type="project" value="EnsemblFungi"/>
</dbReference>
<dbReference type="Proteomes" id="UP000000267">
    <property type="component" value="Unassembled WGS sequence"/>
</dbReference>
<keyword evidence="2" id="KW-1185">Reference proteome</keyword>
<dbReference type="GO" id="GO:1990758">
    <property type="term" value="P:mitotic sister chromatid biorientation"/>
    <property type="evidence" value="ECO:0007669"/>
    <property type="project" value="EnsemblFungi"/>
</dbReference>
<dbReference type="PANTHER" id="PTHR28289:SF1">
    <property type="entry name" value="DASH COMPLEX SUBUNIT HSK3"/>
    <property type="match status" value="1"/>
</dbReference>
<dbReference type="GO" id="GO:0051010">
    <property type="term" value="F:microtubule plus-end binding"/>
    <property type="evidence" value="ECO:0007669"/>
    <property type="project" value="EnsemblFungi"/>
</dbReference>
<dbReference type="GO" id="GO:0051987">
    <property type="term" value="P:positive regulation of attachment of spindle microtubules to kinetochore"/>
    <property type="evidence" value="ECO:0007669"/>
    <property type="project" value="EnsemblFungi"/>
</dbReference>
<dbReference type="InterPro" id="IPR042332">
    <property type="entry name" value="Hsk3"/>
</dbReference>
<reference evidence="1 2" key="1">
    <citation type="journal article" date="2007" name="Proc. Natl. Acad. Sci. U.S.A.">
        <title>Independent sorting-out of thousands of duplicated gene pairs in two yeast species descended from a whole-genome duplication.</title>
        <authorList>
            <person name="Scannell D.R."/>
            <person name="Frank A.C."/>
            <person name="Conant G.C."/>
            <person name="Byrne K.P."/>
            <person name="Woolfit M."/>
            <person name="Wolfe K.H."/>
        </authorList>
    </citation>
    <scope>NUCLEOTIDE SEQUENCE [LARGE SCALE GENOMIC DNA]</scope>
    <source>
        <strain evidence="2">ATCC 22028 / DSM 70294 / BCRC 21397 / CBS 2163 / NBRC 10782 / NRRL Y-8283 / UCD 57-17</strain>
    </source>
</reference>
<dbReference type="RefSeq" id="XP_001647469.1">
    <property type="nucleotide sequence ID" value="XM_001647419.1"/>
</dbReference>
<dbReference type="OrthoDB" id="4040439at2759"/>
<dbReference type="HOGENOM" id="CLU_193155_0_0_1"/>
<sequence length="71" mass="8291">MNSTKQRQYARLAEQLELLQHNLLNTTEHLDVMSRQCNNNIVDQLGKVSASWFIGSDRYFQDKLNHNDNNA</sequence>
<dbReference type="GO" id="GO:0031116">
    <property type="term" value="P:positive regulation of microtubule polymerization"/>
    <property type="evidence" value="ECO:0007669"/>
    <property type="project" value="EnsemblFungi"/>
</dbReference>
<accession>A7TDZ1</accession>
<dbReference type="Pfam" id="PF08227">
    <property type="entry name" value="DASH_Hsk3"/>
    <property type="match status" value="1"/>
</dbReference>
<dbReference type="GO" id="GO:1990976">
    <property type="term" value="P:protein transport along microtubule to mitotic spindle pole body"/>
    <property type="evidence" value="ECO:0007669"/>
    <property type="project" value="EnsemblFungi"/>
</dbReference>
<dbReference type="KEGG" id="vpo:Kpol_1018p149"/>
<dbReference type="eggNOG" id="KOG4853">
    <property type="taxonomic scope" value="Eukaryota"/>
</dbReference>
<dbReference type="GeneID" id="5547975"/>